<dbReference type="OrthoDB" id="1940547at2"/>
<dbReference type="RefSeq" id="WP_104410799.1">
    <property type="nucleotide sequence ID" value="NZ_PTIS01000026.1"/>
</dbReference>
<sequence>MEIKYSLLREEYINSKLEYILKSKDLKKRILVERYTFPVVILVALVFLILKEGIFTFLILYIVSTTSDMLFTKKAISNRLEYQLNNEVNEFLLSINEAGLSITSTNYDMILYWSLFDKVVESSKYIHLYNSKEIISIPKIAFENEDTKNAFINEFNKHLIK</sequence>
<gene>
    <name evidence="3" type="ORF">BD821_12614</name>
</gene>
<evidence type="ECO:0000313" key="3">
    <source>
        <dbReference type="EMBL" id="PPK43899.1"/>
    </source>
</evidence>
<keyword evidence="1" id="KW-1133">Transmembrane helix</keyword>
<evidence type="ECO:0000256" key="1">
    <source>
        <dbReference type="SAM" id="Phobius"/>
    </source>
</evidence>
<accession>A0A2S6FUC0</accession>
<evidence type="ECO:0000313" key="4">
    <source>
        <dbReference type="Proteomes" id="UP000239863"/>
    </source>
</evidence>
<dbReference type="AlphaFoldDB" id="A0A2S6FUC0"/>
<proteinExistence type="predicted"/>
<feature type="domain" description="YcxB-like C-terminal" evidence="2">
    <location>
        <begin position="95"/>
        <end position="153"/>
    </location>
</feature>
<reference evidence="3 4" key="1">
    <citation type="submission" date="2018-02" db="EMBL/GenBank/DDBJ databases">
        <title>Genomic Encyclopedia of Archaeal and Bacterial Type Strains, Phase II (KMG-II): from individual species to whole genera.</title>
        <authorList>
            <person name="Goeker M."/>
        </authorList>
    </citation>
    <scope>NUCLEOTIDE SEQUENCE [LARGE SCALE GENOMIC DNA]</scope>
    <source>
        <strain evidence="3 4">DSM 15099</strain>
    </source>
</reference>
<evidence type="ECO:0000259" key="2">
    <source>
        <dbReference type="Pfam" id="PF14317"/>
    </source>
</evidence>
<feature type="transmembrane region" description="Helical" evidence="1">
    <location>
        <begin position="35"/>
        <end position="63"/>
    </location>
</feature>
<dbReference type="Pfam" id="PF14317">
    <property type="entry name" value="YcxB"/>
    <property type="match status" value="1"/>
</dbReference>
<dbReference type="EMBL" id="PTIS01000026">
    <property type="protein sequence ID" value="PPK43899.1"/>
    <property type="molecule type" value="Genomic_DNA"/>
</dbReference>
<protein>
    <recommendedName>
        <fullName evidence="2">YcxB-like C-terminal domain-containing protein</fullName>
    </recommendedName>
</protein>
<dbReference type="InterPro" id="IPR025588">
    <property type="entry name" value="YcxB-like_C"/>
</dbReference>
<keyword evidence="1" id="KW-0812">Transmembrane</keyword>
<dbReference type="Proteomes" id="UP000239863">
    <property type="component" value="Unassembled WGS sequence"/>
</dbReference>
<organism evidence="3 4">
    <name type="scientific">Clostridium algidicarnis DSM 15099</name>
    <dbReference type="NCBI Taxonomy" id="1121295"/>
    <lineage>
        <taxon>Bacteria</taxon>
        <taxon>Bacillati</taxon>
        <taxon>Bacillota</taxon>
        <taxon>Clostridia</taxon>
        <taxon>Eubacteriales</taxon>
        <taxon>Clostridiaceae</taxon>
        <taxon>Clostridium</taxon>
    </lineage>
</organism>
<name>A0A2S6FUC0_9CLOT</name>
<comment type="caution">
    <text evidence="3">The sequence shown here is derived from an EMBL/GenBank/DDBJ whole genome shotgun (WGS) entry which is preliminary data.</text>
</comment>
<keyword evidence="1" id="KW-0472">Membrane</keyword>